<feature type="compositionally biased region" description="Basic and acidic residues" evidence="1">
    <location>
        <begin position="164"/>
        <end position="174"/>
    </location>
</feature>
<feature type="region of interest" description="Disordered" evidence="1">
    <location>
        <begin position="139"/>
        <end position="372"/>
    </location>
</feature>
<feature type="compositionally biased region" description="Basic and acidic residues" evidence="1">
    <location>
        <begin position="194"/>
        <end position="225"/>
    </location>
</feature>
<comment type="caution">
    <text evidence="2">The sequence shown here is derived from an EMBL/GenBank/DDBJ whole genome shotgun (WGS) entry which is preliminary data.</text>
</comment>
<feature type="compositionally biased region" description="Polar residues" evidence="1">
    <location>
        <begin position="175"/>
        <end position="191"/>
    </location>
</feature>
<dbReference type="Proteomes" id="UP001154282">
    <property type="component" value="Unassembled WGS sequence"/>
</dbReference>
<dbReference type="EMBL" id="CAMGYJ010000002">
    <property type="protein sequence ID" value="CAI0379593.1"/>
    <property type="molecule type" value="Genomic_DNA"/>
</dbReference>
<gene>
    <name evidence="2" type="ORF">LITE_LOCUS2321</name>
</gene>
<dbReference type="PANTHER" id="PTHR31286:SF99">
    <property type="entry name" value="DUF4283 DOMAIN-CONTAINING PROTEIN"/>
    <property type="match status" value="1"/>
</dbReference>
<keyword evidence="3" id="KW-1185">Reference proteome</keyword>
<protein>
    <recommendedName>
        <fullName evidence="4">CCHC-type domain-containing protein</fullName>
    </recommendedName>
</protein>
<organism evidence="2 3">
    <name type="scientific">Linum tenue</name>
    <dbReference type="NCBI Taxonomy" id="586396"/>
    <lineage>
        <taxon>Eukaryota</taxon>
        <taxon>Viridiplantae</taxon>
        <taxon>Streptophyta</taxon>
        <taxon>Embryophyta</taxon>
        <taxon>Tracheophyta</taxon>
        <taxon>Spermatophyta</taxon>
        <taxon>Magnoliopsida</taxon>
        <taxon>eudicotyledons</taxon>
        <taxon>Gunneridae</taxon>
        <taxon>Pentapetalae</taxon>
        <taxon>rosids</taxon>
        <taxon>fabids</taxon>
        <taxon>Malpighiales</taxon>
        <taxon>Linaceae</taxon>
        <taxon>Linum</taxon>
    </lineage>
</organism>
<evidence type="ECO:0000313" key="3">
    <source>
        <dbReference type="Proteomes" id="UP001154282"/>
    </source>
</evidence>
<accession>A0AAV0H4I8</accession>
<evidence type="ECO:0008006" key="4">
    <source>
        <dbReference type="Google" id="ProtNLM"/>
    </source>
</evidence>
<feature type="region of interest" description="Disordered" evidence="1">
    <location>
        <begin position="388"/>
        <end position="419"/>
    </location>
</feature>
<dbReference type="PANTHER" id="PTHR31286">
    <property type="entry name" value="GLYCINE-RICH CELL WALL STRUCTURAL PROTEIN 1.8-LIKE"/>
    <property type="match status" value="1"/>
</dbReference>
<dbReference type="AlphaFoldDB" id="A0AAV0H4I8"/>
<sequence>MVQFPALKVHFYHKEILKTLGNLIGRTIRLDFHTLTVQRAKFARIAVEVDLSKPLVPRIWLADAWQKVEYENLPEVCFECDRIGHSSTLCPKLQTTKSPAILAITSGETQATEAAQATEESNPGFEPWMLVSLKSRRNSRDLPKKGKLKTNSRSSSGGIVSKQGKQDDLVKENRQASPISSTPTSFASQWPPSLERKGGAGKKAGDGIKKGKEIVSYETHDRERGLLGSKLDSKASGSGSKPTTDQAQDSTSAHILSKASATPKSKTQPPSPPPISNHASVKETGSSTTLASPPPVSTITGVNGTSMQIVNLQPKLIEEKKGNASQSPSVKTRTKKSKARQSGNRRTPMKLSPMKGLQVWTPKKDRKTKARSRIATLTLQEINAWTGAAREKAGGNNTMSRSEEQPGAAKAIDQTDLTS</sequence>
<evidence type="ECO:0000256" key="1">
    <source>
        <dbReference type="SAM" id="MobiDB-lite"/>
    </source>
</evidence>
<proteinExistence type="predicted"/>
<dbReference type="InterPro" id="IPR040256">
    <property type="entry name" value="At4g02000-like"/>
</dbReference>
<evidence type="ECO:0000313" key="2">
    <source>
        <dbReference type="EMBL" id="CAI0379593.1"/>
    </source>
</evidence>
<reference evidence="2" key="1">
    <citation type="submission" date="2022-08" db="EMBL/GenBank/DDBJ databases">
        <authorList>
            <person name="Gutierrez-Valencia J."/>
        </authorList>
    </citation>
    <scope>NUCLEOTIDE SEQUENCE</scope>
</reference>
<feature type="compositionally biased region" description="Polar residues" evidence="1">
    <location>
        <begin position="277"/>
        <end position="311"/>
    </location>
</feature>
<feature type="compositionally biased region" description="Polar residues" evidence="1">
    <location>
        <begin position="235"/>
        <end position="254"/>
    </location>
</feature>
<name>A0AAV0H4I8_9ROSI</name>